<keyword evidence="3" id="KW-1185">Reference proteome</keyword>
<proteinExistence type="predicted"/>
<dbReference type="AlphaFoldDB" id="A0A9X1HMP3"/>
<keyword evidence="1" id="KW-0472">Membrane</keyword>
<dbReference type="Proteomes" id="UP001139409">
    <property type="component" value="Unassembled WGS sequence"/>
</dbReference>
<feature type="transmembrane region" description="Helical" evidence="1">
    <location>
        <begin position="51"/>
        <end position="70"/>
    </location>
</feature>
<protein>
    <submittedName>
        <fullName evidence="2">Exosortase F system-associated protein</fullName>
    </submittedName>
</protein>
<sequence>MMKLPISSKRVILLVVGMIGLLLVYLLQNDIADLGKNMAGKGFWAFATGRAIRFILNDVFALLIIFALFFERKYIIFAIYVQLAGMVLILFPYLILKYHMPGYNGPLISFLHRLVLNPLLLLLLIPAFWYQRQLPENK</sequence>
<feature type="transmembrane region" description="Helical" evidence="1">
    <location>
        <begin position="12"/>
        <end position="31"/>
    </location>
</feature>
<keyword evidence="1" id="KW-1133">Transmembrane helix</keyword>
<name>A0A9X1HMP3_9BACT</name>
<gene>
    <name evidence="2" type="ORF">LDX50_00920</name>
</gene>
<comment type="caution">
    <text evidence="2">The sequence shown here is derived from an EMBL/GenBank/DDBJ whole genome shotgun (WGS) entry which is preliminary data.</text>
</comment>
<feature type="transmembrane region" description="Helical" evidence="1">
    <location>
        <begin position="77"/>
        <end position="95"/>
    </location>
</feature>
<dbReference type="EMBL" id="JAIXNE010000001">
    <property type="protein sequence ID" value="MCA6073407.1"/>
    <property type="molecule type" value="Genomic_DNA"/>
</dbReference>
<dbReference type="RefSeq" id="WP_225696525.1">
    <property type="nucleotide sequence ID" value="NZ_JAIXNE010000001.1"/>
</dbReference>
<evidence type="ECO:0000313" key="2">
    <source>
        <dbReference type="EMBL" id="MCA6073407.1"/>
    </source>
</evidence>
<organism evidence="2 3">
    <name type="scientific">Fulvivirga sedimenti</name>
    <dbReference type="NCBI Taxonomy" id="2879465"/>
    <lineage>
        <taxon>Bacteria</taxon>
        <taxon>Pseudomonadati</taxon>
        <taxon>Bacteroidota</taxon>
        <taxon>Cytophagia</taxon>
        <taxon>Cytophagales</taxon>
        <taxon>Fulvivirgaceae</taxon>
        <taxon>Fulvivirga</taxon>
    </lineage>
</organism>
<accession>A0A9X1HMP3</accession>
<dbReference type="NCBIfam" id="TIGR04127">
    <property type="entry name" value="flavo_near_exo"/>
    <property type="match status" value="1"/>
</dbReference>
<evidence type="ECO:0000256" key="1">
    <source>
        <dbReference type="SAM" id="Phobius"/>
    </source>
</evidence>
<keyword evidence="1" id="KW-0812">Transmembrane</keyword>
<dbReference type="InterPro" id="IPR026414">
    <property type="entry name" value="ExosoTase_F-assoc_memb"/>
</dbReference>
<feature type="transmembrane region" description="Helical" evidence="1">
    <location>
        <begin position="107"/>
        <end position="130"/>
    </location>
</feature>
<reference evidence="2" key="1">
    <citation type="submission" date="2021-09" db="EMBL/GenBank/DDBJ databases">
        <title>Fulvivirga sp. isolated from coastal sediment.</title>
        <authorList>
            <person name="Yu H."/>
        </authorList>
    </citation>
    <scope>NUCLEOTIDE SEQUENCE</scope>
    <source>
        <strain evidence="2">1062</strain>
    </source>
</reference>
<evidence type="ECO:0000313" key="3">
    <source>
        <dbReference type="Proteomes" id="UP001139409"/>
    </source>
</evidence>